<organism evidence="2 3">
    <name type="scientific">Acetobacterium tundrae</name>
    <dbReference type="NCBI Taxonomy" id="132932"/>
    <lineage>
        <taxon>Bacteria</taxon>
        <taxon>Bacillati</taxon>
        <taxon>Bacillota</taxon>
        <taxon>Clostridia</taxon>
        <taxon>Eubacteriales</taxon>
        <taxon>Eubacteriaceae</taxon>
        <taxon>Acetobacterium</taxon>
    </lineage>
</organism>
<accession>A0ABR6WL58</accession>
<evidence type="ECO:0000313" key="2">
    <source>
        <dbReference type="EMBL" id="MBC3797252.1"/>
    </source>
</evidence>
<proteinExistence type="predicted"/>
<feature type="region of interest" description="Disordered" evidence="1">
    <location>
        <begin position="1"/>
        <end position="24"/>
    </location>
</feature>
<gene>
    <name evidence="2" type="ORF">GH807_09345</name>
</gene>
<name>A0ABR6WL58_9FIRM</name>
<evidence type="ECO:0000256" key="1">
    <source>
        <dbReference type="SAM" id="MobiDB-lite"/>
    </source>
</evidence>
<dbReference type="RefSeq" id="WP_148603067.1">
    <property type="nucleotide sequence ID" value="NZ_RXYB01000005.1"/>
</dbReference>
<comment type="caution">
    <text evidence="2">The sequence shown here is derived from an EMBL/GenBank/DDBJ whole genome shotgun (WGS) entry which is preliminary data.</text>
</comment>
<dbReference type="EMBL" id="WJBB01000009">
    <property type="protein sequence ID" value="MBC3797252.1"/>
    <property type="molecule type" value="Genomic_DNA"/>
</dbReference>
<reference evidence="2 3" key="1">
    <citation type="journal article" date="2020" name="mSystems">
        <title>Defining Genomic and Predicted Metabolic Features of the Acetobacterium Genus.</title>
        <authorList>
            <person name="Ross D.E."/>
            <person name="Marshall C.W."/>
            <person name="Gulliver D."/>
            <person name="May H.D."/>
            <person name="Norman R.S."/>
        </authorList>
    </citation>
    <scope>NUCLEOTIDE SEQUENCE [LARGE SCALE GENOMIC DNA]</scope>
    <source>
        <strain evidence="2 3">DSM 9173</strain>
    </source>
</reference>
<protein>
    <recommendedName>
        <fullName evidence="4">DprA winged helix domain-containing protein</fullName>
    </recommendedName>
</protein>
<sequence length="85" mass="9440">MSETTETTRPVANSGSKREQNRSVRKLTTDEAKILAILISSEKNIQQIEALTGISQVYLIERLSIMELDGMVALSNCGCYKFLVC</sequence>
<evidence type="ECO:0008006" key="4">
    <source>
        <dbReference type="Google" id="ProtNLM"/>
    </source>
</evidence>
<evidence type="ECO:0000313" key="3">
    <source>
        <dbReference type="Proteomes" id="UP000653358"/>
    </source>
</evidence>
<feature type="compositionally biased region" description="Polar residues" evidence="1">
    <location>
        <begin position="1"/>
        <end position="15"/>
    </location>
</feature>
<keyword evidence="3" id="KW-1185">Reference proteome</keyword>
<dbReference type="Proteomes" id="UP000653358">
    <property type="component" value="Unassembled WGS sequence"/>
</dbReference>